<dbReference type="InterPro" id="IPR019110">
    <property type="entry name" value="Uncharacterised_RAQPRD"/>
</dbReference>
<keyword evidence="2" id="KW-0732">Signal</keyword>
<dbReference type="RefSeq" id="WP_104698796.1">
    <property type="nucleotide sequence ID" value="NZ_LT963408.1"/>
</dbReference>
<feature type="region of interest" description="Disordered" evidence="1">
    <location>
        <begin position="79"/>
        <end position="111"/>
    </location>
</feature>
<feature type="compositionally biased region" description="Basic and acidic residues" evidence="1">
    <location>
        <begin position="89"/>
        <end position="102"/>
    </location>
</feature>
<feature type="signal peptide" evidence="2">
    <location>
        <begin position="1"/>
        <end position="23"/>
    </location>
</feature>
<dbReference type="EMBL" id="LT963408">
    <property type="protein sequence ID" value="SOS33207.1"/>
    <property type="molecule type" value="Genomic_DNA"/>
</dbReference>
<dbReference type="Pfam" id="PF09686">
    <property type="entry name" value="Plasmid_RAQPRD"/>
    <property type="match status" value="1"/>
</dbReference>
<dbReference type="Proteomes" id="UP000238093">
    <property type="component" value="Chromosome I"/>
</dbReference>
<accession>A0A2K4WBD9</accession>
<evidence type="ECO:0000256" key="1">
    <source>
        <dbReference type="SAM" id="MobiDB-lite"/>
    </source>
</evidence>
<protein>
    <submittedName>
        <fullName evidence="3">Putative secreted protein</fullName>
    </submittedName>
</protein>
<evidence type="ECO:0000313" key="3">
    <source>
        <dbReference type="EMBL" id="SOS33207.1"/>
    </source>
</evidence>
<proteinExistence type="predicted"/>
<feature type="chain" id="PRO_5014366045" evidence="2">
    <location>
        <begin position="24"/>
        <end position="111"/>
    </location>
</feature>
<evidence type="ECO:0000256" key="2">
    <source>
        <dbReference type="SAM" id="SignalP"/>
    </source>
</evidence>
<sequence>MPTTICRNVLLLILTIAQGSAFASNAHEQSQLSLIFQQLDTIERVTARTEVAITSEPGDRYRFDYPRLIQDIQRMRQGVQSYLSPSRAQPRDPTELVGDYRLDTLPTEPSP</sequence>
<name>A0A2K4WBD9_9PSED</name>
<organism evidence="3 4">
    <name type="scientific">Pseudomonas syringae group genomosp. 3</name>
    <dbReference type="NCBI Taxonomy" id="251701"/>
    <lineage>
        <taxon>Bacteria</taxon>
        <taxon>Pseudomonadati</taxon>
        <taxon>Pseudomonadota</taxon>
        <taxon>Gammaproteobacteria</taxon>
        <taxon>Pseudomonadales</taxon>
        <taxon>Pseudomonadaceae</taxon>
        <taxon>Pseudomonas</taxon>
    </lineage>
</organism>
<dbReference type="NCBIfam" id="TIGR01690">
    <property type="entry name" value="ICE_RAQPRD"/>
    <property type="match status" value="1"/>
</dbReference>
<reference evidence="4" key="1">
    <citation type="submission" date="2017-11" db="EMBL/GenBank/DDBJ databases">
        <authorList>
            <person name="Blom J."/>
        </authorList>
    </citation>
    <scope>NUCLEOTIDE SEQUENCE [LARGE SCALE GENOMIC DNA]</scope>
</reference>
<dbReference type="AlphaFoldDB" id="A0A2K4WBD9"/>
<evidence type="ECO:0000313" key="4">
    <source>
        <dbReference type="Proteomes" id="UP000238093"/>
    </source>
</evidence>
<gene>
    <name evidence="3" type="ORF">CFBP6411_01847</name>
</gene>